<feature type="region of interest" description="Disordered" evidence="1">
    <location>
        <begin position="83"/>
        <end position="105"/>
    </location>
</feature>
<evidence type="ECO:0000313" key="4">
    <source>
        <dbReference type="Proteomes" id="UP001430953"/>
    </source>
</evidence>
<dbReference type="EMBL" id="JADYXP020000012">
    <property type="protein sequence ID" value="KAL0112348.1"/>
    <property type="molecule type" value="Genomic_DNA"/>
</dbReference>
<proteinExistence type="predicted"/>
<organism evidence="3 4">
    <name type="scientific">Cardiocondyla obscurior</name>
    <dbReference type="NCBI Taxonomy" id="286306"/>
    <lineage>
        <taxon>Eukaryota</taxon>
        <taxon>Metazoa</taxon>
        <taxon>Ecdysozoa</taxon>
        <taxon>Arthropoda</taxon>
        <taxon>Hexapoda</taxon>
        <taxon>Insecta</taxon>
        <taxon>Pterygota</taxon>
        <taxon>Neoptera</taxon>
        <taxon>Endopterygota</taxon>
        <taxon>Hymenoptera</taxon>
        <taxon>Apocrita</taxon>
        <taxon>Aculeata</taxon>
        <taxon>Formicoidea</taxon>
        <taxon>Formicidae</taxon>
        <taxon>Myrmicinae</taxon>
        <taxon>Cardiocondyla</taxon>
    </lineage>
</organism>
<dbReference type="AlphaFoldDB" id="A0AAW2F8W2"/>
<keyword evidence="2" id="KW-0812">Transmembrane</keyword>
<feature type="compositionally biased region" description="Basic and acidic residues" evidence="1">
    <location>
        <begin position="83"/>
        <end position="94"/>
    </location>
</feature>
<feature type="transmembrane region" description="Helical" evidence="2">
    <location>
        <begin position="60"/>
        <end position="78"/>
    </location>
</feature>
<accession>A0AAW2F8W2</accession>
<keyword evidence="2" id="KW-0472">Membrane</keyword>
<evidence type="ECO:0000256" key="1">
    <source>
        <dbReference type="SAM" id="MobiDB-lite"/>
    </source>
</evidence>
<dbReference type="Proteomes" id="UP001430953">
    <property type="component" value="Unassembled WGS sequence"/>
</dbReference>
<protein>
    <submittedName>
        <fullName evidence="3">Uncharacterized protein</fullName>
    </submittedName>
</protein>
<reference evidence="3 4" key="1">
    <citation type="submission" date="2023-03" db="EMBL/GenBank/DDBJ databases">
        <title>High recombination rates correlate with genetic variation in Cardiocondyla obscurior ants.</title>
        <authorList>
            <person name="Errbii M."/>
        </authorList>
    </citation>
    <scope>NUCLEOTIDE SEQUENCE [LARGE SCALE GENOMIC DNA]</scope>
    <source>
        <strain evidence="3">Alpha-2009</strain>
        <tissue evidence="3">Whole body</tissue>
    </source>
</reference>
<name>A0AAW2F8W2_9HYME</name>
<evidence type="ECO:0000256" key="2">
    <source>
        <dbReference type="SAM" id="Phobius"/>
    </source>
</evidence>
<gene>
    <name evidence="3" type="ORF">PUN28_011992</name>
</gene>
<keyword evidence="2" id="KW-1133">Transmembrane helix</keyword>
<keyword evidence="4" id="KW-1185">Reference proteome</keyword>
<evidence type="ECO:0000313" key="3">
    <source>
        <dbReference type="EMBL" id="KAL0112348.1"/>
    </source>
</evidence>
<sequence length="132" mass="15240">MSSDSRWAQARILVHSVHAGSAILTKIPRATPETKRLGWIVGDEPRQLTTRVFTRSFVPHSYSGLFYVISLLHFTILFRPSRNDDEKKKNKKELAPSLHSFPIPHPPSFPSPFLRSNRRSFFFRLINLRARG</sequence>
<comment type="caution">
    <text evidence="3">The sequence shown here is derived from an EMBL/GenBank/DDBJ whole genome shotgun (WGS) entry which is preliminary data.</text>
</comment>